<dbReference type="KEGG" id="fll:EI427_25590"/>
<keyword evidence="3" id="KW-0614">Plasmid</keyword>
<geneLocation type="plasmid" evidence="3">
    <name>unnamed1</name>
</geneLocation>
<protein>
    <recommendedName>
        <fullName evidence="5">Lipoprotein</fullName>
    </recommendedName>
</protein>
<dbReference type="AlphaFoldDB" id="A0A3Q9FR02"/>
<sequence>MRNYFLLGLLISLFFSCSPMNEAILNGDVSPNTKGANGHLSLNQFDFIKSEFQKVYSYSQFDSNTLLFDQATMEIQGAERVIFVPLQKNDLEYPQFLRLNQNYNDTNYTFNLVIMQYKYQDAMLLSTYNFKESLQTFHGTIAVLDLMDPLQKTVNYHRFIRGQEVTKRERFHGTTSFSHSCTDGQCGGGGGTTPNDFRGLGTNGGIRQLGGVTIKSGSYPNSNNLGGFGNGLTNSPNHFGNGNQGSISGGGGGGSGSKTRGYKVKSRAEAEKLAKTKFKSSIQNKIQQQGNKKFIGTAKRSNSIITISYDVYKEKGKWNVKEMVTGAVFANQYKISSVRSETNGDETILKITGIMTLGFNVLNSNFSISRKDTIEIIIDNKKNRIKKIID</sequence>
<evidence type="ECO:0000313" key="3">
    <source>
        <dbReference type="EMBL" id="AZQ65611.1"/>
    </source>
</evidence>
<feature type="signal peptide" evidence="2">
    <location>
        <begin position="1"/>
        <end position="22"/>
    </location>
</feature>
<reference evidence="3 4" key="1">
    <citation type="submission" date="2018-12" db="EMBL/GenBank/DDBJ databases">
        <title>Flammeovirga pectinis sp. nov., isolated from the gut of the Korean scallop, Patinopecten yessoensis.</title>
        <authorList>
            <person name="Bae J.-W."/>
            <person name="Jeong Y.-S."/>
            <person name="Kang W."/>
        </authorList>
    </citation>
    <scope>NUCLEOTIDE SEQUENCE [LARGE SCALE GENOMIC DNA]</scope>
    <source>
        <strain evidence="3 4">L12M1</strain>
        <plasmid evidence="3 4">unnamed1</plasmid>
    </source>
</reference>
<organism evidence="3 4">
    <name type="scientific">Flammeovirga pectinis</name>
    <dbReference type="NCBI Taxonomy" id="2494373"/>
    <lineage>
        <taxon>Bacteria</taxon>
        <taxon>Pseudomonadati</taxon>
        <taxon>Bacteroidota</taxon>
        <taxon>Cytophagia</taxon>
        <taxon>Cytophagales</taxon>
        <taxon>Flammeovirgaceae</taxon>
        <taxon>Flammeovirga</taxon>
    </lineage>
</organism>
<feature type="compositionally biased region" description="Low complexity" evidence="1">
    <location>
        <begin position="227"/>
        <end position="246"/>
    </location>
</feature>
<feature type="chain" id="PRO_5018635153" description="Lipoprotein" evidence="2">
    <location>
        <begin position="23"/>
        <end position="390"/>
    </location>
</feature>
<feature type="compositionally biased region" description="Gly residues" evidence="1">
    <location>
        <begin position="247"/>
        <end position="256"/>
    </location>
</feature>
<feature type="region of interest" description="Disordered" evidence="1">
    <location>
        <begin position="227"/>
        <end position="266"/>
    </location>
</feature>
<keyword evidence="2" id="KW-0732">Signal</keyword>
<name>A0A3Q9FR02_9BACT</name>
<feature type="region of interest" description="Disordered" evidence="1">
    <location>
        <begin position="182"/>
        <end position="202"/>
    </location>
</feature>
<evidence type="ECO:0000313" key="4">
    <source>
        <dbReference type="Proteomes" id="UP000267268"/>
    </source>
</evidence>
<proteinExistence type="predicted"/>
<evidence type="ECO:0008006" key="5">
    <source>
        <dbReference type="Google" id="ProtNLM"/>
    </source>
</evidence>
<keyword evidence="4" id="KW-1185">Reference proteome</keyword>
<gene>
    <name evidence="3" type="ORF">EI427_25590</name>
</gene>
<dbReference type="PROSITE" id="PS51257">
    <property type="entry name" value="PROKAR_LIPOPROTEIN"/>
    <property type="match status" value="1"/>
</dbReference>
<evidence type="ECO:0000256" key="2">
    <source>
        <dbReference type="SAM" id="SignalP"/>
    </source>
</evidence>
<evidence type="ECO:0000256" key="1">
    <source>
        <dbReference type="SAM" id="MobiDB-lite"/>
    </source>
</evidence>
<accession>A0A3Q9FR02</accession>
<dbReference type="EMBL" id="CP034564">
    <property type="protein sequence ID" value="AZQ65611.1"/>
    <property type="molecule type" value="Genomic_DNA"/>
</dbReference>
<dbReference type="Proteomes" id="UP000267268">
    <property type="component" value="Plasmid unnamed1"/>
</dbReference>